<dbReference type="Pfam" id="PF00249">
    <property type="entry name" value="Myb_DNA-binding"/>
    <property type="match status" value="1"/>
</dbReference>
<sequence length="194" mass="21965">MNYLRPGIKRGNIEPDEKDLIIRLHSLLSNRWSLIAARLPGRTDNEIKNYWNNRVSKRLRKQGPQKKRAEHHTTKESHDEKKDGPALEGAATSSVKIYTPKPTRIKPSMTIRNSESIMLLTDPTMGGPSRKGNLDAGMEDSNIYWSIMNETGDPFARAAMDQAFACDLVSEDEGFNRLYQEYSQLLNSTGQDQA</sequence>
<dbReference type="GO" id="GO:0000976">
    <property type="term" value="F:transcription cis-regulatory region binding"/>
    <property type="evidence" value="ECO:0007669"/>
    <property type="project" value="TreeGrafter"/>
</dbReference>
<dbReference type="PROSITE" id="PS50090">
    <property type="entry name" value="MYB_LIKE"/>
    <property type="match status" value="1"/>
</dbReference>
<dbReference type="Gene3D" id="1.10.10.60">
    <property type="entry name" value="Homeodomain-like"/>
    <property type="match status" value="1"/>
</dbReference>
<dbReference type="CDD" id="cd00167">
    <property type="entry name" value="SANT"/>
    <property type="match status" value="1"/>
</dbReference>
<keyword evidence="3" id="KW-0539">Nucleus</keyword>
<keyword evidence="2 7" id="KW-0238">DNA-binding</keyword>
<dbReference type="EMBL" id="CP097507">
    <property type="protein sequence ID" value="URE05989.1"/>
    <property type="molecule type" value="Genomic_DNA"/>
</dbReference>
<protein>
    <submittedName>
        <fullName evidence="7">Myb-like DNA-binding domain</fullName>
    </submittedName>
</protein>
<dbReference type="InterPro" id="IPR009057">
    <property type="entry name" value="Homeodomain-like_sf"/>
</dbReference>
<dbReference type="GO" id="GO:0005634">
    <property type="term" value="C:nucleus"/>
    <property type="evidence" value="ECO:0007669"/>
    <property type="project" value="UniProtKB-SubCell"/>
</dbReference>
<feature type="compositionally biased region" description="Basic residues" evidence="4">
    <location>
        <begin position="55"/>
        <end position="70"/>
    </location>
</feature>
<evidence type="ECO:0000256" key="3">
    <source>
        <dbReference type="ARBA" id="ARBA00023242"/>
    </source>
</evidence>
<dbReference type="InterPro" id="IPR001005">
    <property type="entry name" value="SANT/Myb"/>
</dbReference>
<dbReference type="GO" id="GO:0030154">
    <property type="term" value="P:cell differentiation"/>
    <property type="evidence" value="ECO:0007669"/>
    <property type="project" value="TreeGrafter"/>
</dbReference>
<dbReference type="SMART" id="SM00717">
    <property type="entry name" value="SANT"/>
    <property type="match status" value="1"/>
</dbReference>
<dbReference type="Proteomes" id="UP001055439">
    <property type="component" value="Chromosome 5"/>
</dbReference>
<dbReference type="SUPFAM" id="SSF46689">
    <property type="entry name" value="Homeodomain-like"/>
    <property type="match status" value="1"/>
</dbReference>
<evidence type="ECO:0000259" key="6">
    <source>
        <dbReference type="PROSITE" id="PS51294"/>
    </source>
</evidence>
<evidence type="ECO:0000256" key="1">
    <source>
        <dbReference type="ARBA" id="ARBA00004123"/>
    </source>
</evidence>
<feature type="domain" description="Myb-like" evidence="5">
    <location>
        <begin position="5"/>
        <end position="55"/>
    </location>
</feature>
<dbReference type="GO" id="GO:0006355">
    <property type="term" value="P:regulation of DNA-templated transcription"/>
    <property type="evidence" value="ECO:0007669"/>
    <property type="project" value="TreeGrafter"/>
</dbReference>
<evidence type="ECO:0000259" key="5">
    <source>
        <dbReference type="PROSITE" id="PS50090"/>
    </source>
</evidence>
<evidence type="ECO:0000313" key="7">
    <source>
        <dbReference type="EMBL" id="URE05989.1"/>
    </source>
</evidence>
<evidence type="ECO:0000256" key="4">
    <source>
        <dbReference type="SAM" id="MobiDB-lite"/>
    </source>
</evidence>
<dbReference type="PANTHER" id="PTHR47998:SF91">
    <property type="entry name" value="MYB-RELATED PROTEIN 308-LIKE"/>
    <property type="match status" value="1"/>
</dbReference>
<dbReference type="AlphaFoldDB" id="A0A9E7K680"/>
<dbReference type="PANTHER" id="PTHR47998">
    <property type="entry name" value="TRANSCRIPTION FACTOR MYB51-LIKE ISOFORM X1"/>
    <property type="match status" value="1"/>
</dbReference>
<organism evidence="7 8">
    <name type="scientific">Musa troglodytarum</name>
    <name type="common">fe'i banana</name>
    <dbReference type="NCBI Taxonomy" id="320322"/>
    <lineage>
        <taxon>Eukaryota</taxon>
        <taxon>Viridiplantae</taxon>
        <taxon>Streptophyta</taxon>
        <taxon>Embryophyta</taxon>
        <taxon>Tracheophyta</taxon>
        <taxon>Spermatophyta</taxon>
        <taxon>Magnoliopsida</taxon>
        <taxon>Liliopsida</taxon>
        <taxon>Zingiberales</taxon>
        <taxon>Musaceae</taxon>
        <taxon>Musa</taxon>
    </lineage>
</organism>
<accession>A0A9E7K680</accession>
<feature type="domain" description="HTH myb-type" evidence="6">
    <location>
        <begin position="5"/>
        <end position="59"/>
    </location>
</feature>
<feature type="compositionally biased region" description="Basic and acidic residues" evidence="4">
    <location>
        <begin position="71"/>
        <end position="85"/>
    </location>
</feature>
<feature type="region of interest" description="Disordered" evidence="4">
    <location>
        <begin position="55"/>
        <end position="98"/>
    </location>
</feature>
<proteinExistence type="predicted"/>
<comment type="subcellular location">
    <subcellularLocation>
        <location evidence="1">Nucleus</location>
    </subcellularLocation>
</comment>
<reference evidence="7" key="1">
    <citation type="submission" date="2022-05" db="EMBL/GenBank/DDBJ databases">
        <title>The Musa troglodytarum L. genome provides insights into the mechanism of non-climacteric behaviour and enrichment of carotenoids.</title>
        <authorList>
            <person name="Wang J."/>
        </authorList>
    </citation>
    <scope>NUCLEOTIDE SEQUENCE</scope>
    <source>
        <tissue evidence="7">Leaf</tissue>
    </source>
</reference>
<name>A0A9E7K680_9LILI</name>
<dbReference type="InterPro" id="IPR015495">
    <property type="entry name" value="Myb_TF_plants"/>
</dbReference>
<dbReference type="InterPro" id="IPR017930">
    <property type="entry name" value="Myb_dom"/>
</dbReference>
<evidence type="ECO:0000313" key="8">
    <source>
        <dbReference type="Proteomes" id="UP001055439"/>
    </source>
</evidence>
<evidence type="ECO:0000256" key="2">
    <source>
        <dbReference type="ARBA" id="ARBA00023125"/>
    </source>
</evidence>
<keyword evidence="8" id="KW-1185">Reference proteome</keyword>
<dbReference type="OrthoDB" id="2143914at2759"/>
<gene>
    <name evidence="7" type="ORF">MUK42_21357</name>
</gene>
<dbReference type="PROSITE" id="PS51294">
    <property type="entry name" value="HTH_MYB"/>
    <property type="match status" value="1"/>
</dbReference>